<accession>A0A445FRQ6</accession>
<gene>
    <name evidence="1" type="ORF">D0Y65_048100</name>
</gene>
<evidence type="ECO:0000313" key="1">
    <source>
        <dbReference type="EMBL" id="RZB51534.1"/>
    </source>
</evidence>
<dbReference type="PANTHER" id="PTHR46445">
    <property type="entry name" value="RNA POLYMERASE II DEGRADATION FACTOR-LIKE PROTEIN (DUF1296)"/>
    <property type="match status" value="1"/>
</dbReference>
<name>A0A445FRQ6_GLYSO</name>
<proteinExistence type="predicted"/>
<comment type="caution">
    <text evidence="1">The sequence shown here is derived from an EMBL/GenBank/DDBJ whole genome shotgun (WGS) entry which is preliminary data.</text>
</comment>
<keyword evidence="2" id="KW-1185">Reference proteome</keyword>
<reference evidence="1 2" key="1">
    <citation type="submission" date="2018-09" db="EMBL/GenBank/DDBJ databases">
        <title>A high-quality reference genome of wild soybean provides a powerful tool to mine soybean genomes.</title>
        <authorList>
            <person name="Xie M."/>
            <person name="Chung C.Y.L."/>
            <person name="Li M.-W."/>
            <person name="Wong F.-L."/>
            <person name="Chan T.-F."/>
            <person name="Lam H.-M."/>
        </authorList>
    </citation>
    <scope>NUCLEOTIDE SEQUENCE [LARGE SCALE GENOMIC DNA]</scope>
    <source>
        <strain evidence="2">cv. W05</strain>
        <tissue evidence="1">Hypocotyl of etiolated seedlings</tissue>
    </source>
</reference>
<evidence type="ECO:0000313" key="2">
    <source>
        <dbReference type="Proteomes" id="UP000289340"/>
    </source>
</evidence>
<dbReference type="PANTHER" id="PTHR46445:SF14">
    <property type="entry name" value="DUF1296 FAMILY PROTEIN"/>
    <property type="match status" value="1"/>
</dbReference>
<dbReference type="EMBL" id="QZWG01000018">
    <property type="protein sequence ID" value="RZB51534.1"/>
    <property type="molecule type" value="Genomic_DNA"/>
</dbReference>
<protein>
    <submittedName>
        <fullName evidence="1">Uncharacterized protein</fullName>
    </submittedName>
</protein>
<dbReference type="AlphaFoldDB" id="A0A445FRQ6"/>
<dbReference type="Proteomes" id="UP000289340">
    <property type="component" value="Chromosome 18"/>
</dbReference>
<organism evidence="1 2">
    <name type="scientific">Glycine soja</name>
    <name type="common">Wild soybean</name>
    <dbReference type="NCBI Taxonomy" id="3848"/>
    <lineage>
        <taxon>Eukaryota</taxon>
        <taxon>Viridiplantae</taxon>
        <taxon>Streptophyta</taxon>
        <taxon>Embryophyta</taxon>
        <taxon>Tracheophyta</taxon>
        <taxon>Spermatophyta</taxon>
        <taxon>Magnoliopsida</taxon>
        <taxon>eudicotyledons</taxon>
        <taxon>Gunneridae</taxon>
        <taxon>Pentapetalae</taxon>
        <taxon>rosids</taxon>
        <taxon>fabids</taxon>
        <taxon>Fabales</taxon>
        <taxon>Fabaceae</taxon>
        <taxon>Papilionoideae</taxon>
        <taxon>50 kb inversion clade</taxon>
        <taxon>NPAAA clade</taxon>
        <taxon>indigoferoid/millettioid clade</taxon>
        <taxon>Phaseoleae</taxon>
        <taxon>Glycine</taxon>
        <taxon>Glycine subgen. Soja</taxon>
    </lineage>
</organism>
<sequence length="280" mass="31434">MKLGNTQVHLLSFFRNVAFVRNTQCPVHHNKMVYQKDYADSNLIPGDVLALLMSQSQPERHGNAVSSISNSAISMSKVMEPGAFPLPMKSALPRDPTVHSSTHFHQLPDTKGYLSLPQNRPYNTTINSQLPFSGYTVYNQSPADMKYNLLQNRNEFLINGFPPATARDAFGFGNLGSSIYSSGSFLSNPSPGHMMPSSNFNEILPSQYNDGCNHGSFSHWDFGAEPRSLIIPERTQSQYVTPGYSDLYHSQTRVLEELQQPGDFQDLSSKQMHQFWQHNN</sequence>